<accession>A0ABS1HLL6</accession>
<sequence length="150" mass="16687">MTIPIGKIVDGVVNTIDELHTSREEEMKMELELRKITHNENLGQIEINKIEAAHKSVFVAGWRPFIGWVCGLALLYNFILRDIMVYAIKLCNASAPPPPALQMEHLMTVVIGMLGLGVARTYEKTKGVNADSLKAAPKKGFLGGLFKRKR</sequence>
<dbReference type="RefSeq" id="WP_200465801.1">
    <property type="nucleotide sequence ID" value="NZ_JAENRR010000037.1"/>
</dbReference>
<proteinExistence type="predicted"/>
<evidence type="ECO:0000313" key="3">
    <source>
        <dbReference type="Proteomes" id="UP000605676"/>
    </source>
</evidence>
<protein>
    <recommendedName>
        <fullName evidence="4">Holin of 3TMs, for gene-transfer release</fullName>
    </recommendedName>
</protein>
<reference evidence="2 3" key="1">
    <citation type="submission" date="2021-01" db="EMBL/GenBank/DDBJ databases">
        <title>Carboxyliciviraga sp.nov., isolated from coastal sediments.</title>
        <authorList>
            <person name="Lu D."/>
            <person name="Zhang T."/>
        </authorList>
    </citation>
    <scope>NUCLEOTIDE SEQUENCE [LARGE SCALE GENOMIC DNA]</scope>
    <source>
        <strain evidence="2 3">N1Y132</strain>
    </source>
</reference>
<evidence type="ECO:0000313" key="2">
    <source>
        <dbReference type="EMBL" id="MBK3518574.1"/>
    </source>
</evidence>
<dbReference type="EMBL" id="JAENRR010000037">
    <property type="protein sequence ID" value="MBK3518574.1"/>
    <property type="molecule type" value="Genomic_DNA"/>
</dbReference>
<gene>
    <name evidence="2" type="ORF">JIV24_14610</name>
</gene>
<evidence type="ECO:0000256" key="1">
    <source>
        <dbReference type="SAM" id="Phobius"/>
    </source>
</evidence>
<keyword evidence="1" id="KW-0812">Transmembrane</keyword>
<feature type="transmembrane region" description="Helical" evidence="1">
    <location>
        <begin position="100"/>
        <end position="119"/>
    </location>
</feature>
<keyword evidence="1" id="KW-1133">Transmembrane helix</keyword>
<keyword evidence="3" id="KW-1185">Reference proteome</keyword>
<feature type="transmembrane region" description="Helical" evidence="1">
    <location>
        <begin position="65"/>
        <end position="88"/>
    </location>
</feature>
<name>A0ABS1HLL6_9BACT</name>
<evidence type="ECO:0008006" key="4">
    <source>
        <dbReference type="Google" id="ProtNLM"/>
    </source>
</evidence>
<dbReference type="Pfam" id="PF11351">
    <property type="entry name" value="GTA_holin_3TM"/>
    <property type="match status" value="1"/>
</dbReference>
<keyword evidence="1" id="KW-0472">Membrane</keyword>
<dbReference type="InterPro" id="IPR021497">
    <property type="entry name" value="GTA_holin_3TM"/>
</dbReference>
<comment type="caution">
    <text evidence="2">The sequence shown here is derived from an EMBL/GenBank/DDBJ whole genome shotgun (WGS) entry which is preliminary data.</text>
</comment>
<dbReference type="Proteomes" id="UP000605676">
    <property type="component" value="Unassembled WGS sequence"/>
</dbReference>
<organism evidence="2 3">
    <name type="scientific">Carboxylicivirga marina</name>
    <dbReference type="NCBI Taxonomy" id="2800988"/>
    <lineage>
        <taxon>Bacteria</taxon>
        <taxon>Pseudomonadati</taxon>
        <taxon>Bacteroidota</taxon>
        <taxon>Bacteroidia</taxon>
        <taxon>Marinilabiliales</taxon>
        <taxon>Marinilabiliaceae</taxon>
        <taxon>Carboxylicivirga</taxon>
    </lineage>
</organism>